<dbReference type="AlphaFoldDB" id="A0A1J0LQC6"/>
<dbReference type="PANTHER" id="PTHR44688:SF16">
    <property type="entry name" value="DNA-BINDING TRANSCRIPTIONAL ACTIVATOR DEVR_DOSR"/>
    <property type="match status" value="1"/>
</dbReference>
<dbReference type="Proteomes" id="UP000182993">
    <property type="component" value="Chromosome"/>
</dbReference>
<organism evidence="6 7">
    <name type="scientific">Thermus brockianus</name>
    <dbReference type="NCBI Taxonomy" id="56956"/>
    <lineage>
        <taxon>Bacteria</taxon>
        <taxon>Thermotogati</taxon>
        <taxon>Deinococcota</taxon>
        <taxon>Deinococci</taxon>
        <taxon>Thermales</taxon>
        <taxon>Thermaceae</taxon>
        <taxon>Thermus</taxon>
    </lineage>
</organism>
<dbReference type="SMART" id="SM00421">
    <property type="entry name" value="HTH_LUXR"/>
    <property type="match status" value="1"/>
</dbReference>
<sequence length="55" mass="6239">MLHLLARGLSVKEMARLLHLSPDTVKDHLESLYGKLLAKNRVEALERARSLGFLK</sequence>
<dbReference type="GO" id="GO:0006355">
    <property type="term" value="P:regulation of DNA-templated transcription"/>
    <property type="evidence" value="ECO:0007669"/>
    <property type="project" value="InterPro"/>
</dbReference>
<protein>
    <submittedName>
        <fullName evidence="6">Response regulator</fullName>
    </submittedName>
</protein>
<keyword evidence="1" id="KW-0805">Transcription regulation</keyword>
<dbReference type="STRING" id="56956.A0O31_00267"/>
<dbReference type="InterPro" id="IPR036388">
    <property type="entry name" value="WH-like_DNA-bd_sf"/>
</dbReference>
<dbReference type="PANTHER" id="PTHR44688">
    <property type="entry name" value="DNA-BINDING TRANSCRIPTIONAL ACTIVATOR DEVR_DOSR"/>
    <property type="match status" value="1"/>
</dbReference>
<evidence type="ECO:0000256" key="3">
    <source>
        <dbReference type="ARBA" id="ARBA00023163"/>
    </source>
</evidence>
<keyword evidence="3" id="KW-0804">Transcription</keyword>
<feature type="domain" description="HTH luxR-type" evidence="4">
    <location>
        <begin position="1"/>
        <end position="52"/>
    </location>
</feature>
<dbReference type="InterPro" id="IPR000551">
    <property type="entry name" value="MerR-type_HTH_dom"/>
</dbReference>
<dbReference type="SUPFAM" id="SSF46894">
    <property type="entry name" value="C-terminal effector domain of the bipartite response regulators"/>
    <property type="match status" value="1"/>
</dbReference>
<dbReference type="InterPro" id="IPR000792">
    <property type="entry name" value="Tscrpt_reg_LuxR_C"/>
</dbReference>
<feature type="domain" description="HTH merR-type" evidence="5">
    <location>
        <begin position="1"/>
        <end position="20"/>
    </location>
</feature>
<dbReference type="Pfam" id="PF00196">
    <property type="entry name" value="GerE"/>
    <property type="match status" value="1"/>
</dbReference>
<dbReference type="CDD" id="cd06170">
    <property type="entry name" value="LuxR_C_like"/>
    <property type="match status" value="1"/>
</dbReference>
<dbReference type="PRINTS" id="PR00038">
    <property type="entry name" value="HTHLUXR"/>
</dbReference>
<dbReference type="Gene3D" id="1.10.10.10">
    <property type="entry name" value="Winged helix-like DNA-binding domain superfamily/Winged helix DNA-binding domain"/>
    <property type="match status" value="1"/>
</dbReference>
<keyword evidence="2" id="KW-0238">DNA-binding</keyword>
<reference evidence="7" key="1">
    <citation type="submission" date="2016-06" db="EMBL/GenBank/DDBJ databases">
        <title>Whole genome sequencing of Thermus brockianus strain GE-1.</title>
        <authorList>
            <person name="Schaefers C."/>
            <person name="Blank S."/>
            <person name="Wiebusch S."/>
            <person name="Elleuche S."/>
            <person name="Antranikian G."/>
        </authorList>
    </citation>
    <scope>NUCLEOTIDE SEQUENCE [LARGE SCALE GENOMIC DNA]</scope>
    <source>
        <strain evidence="7">GE-1</strain>
    </source>
</reference>
<name>A0A1J0LQC6_THEBO</name>
<evidence type="ECO:0000256" key="2">
    <source>
        <dbReference type="ARBA" id="ARBA00023125"/>
    </source>
</evidence>
<evidence type="ECO:0000259" key="4">
    <source>
        <dbReference type="PROSITE" id="PS50043"/>
    </source>
</evidence>
<gene>
    <name evidence="6" type="ORF">A0O31_00267</name>
</gene>
<evidence type="ECO:0000256" key="1">
    <source>
        <dbReference type="ARBA" id="ARBA00023015"/>
    </source>
</evidence>
<dbReference type="InterPro" id="IPR016032">
    <property type="entry name" value="Sig_transdc_resp-reg_C-effctor"/>
</dbReference>
<dbReference type="PROSITE" id="PS50043">
    <property type="entry name" value="HTH_LUXR_2"/>
    <property type="match status" value="1"/>
</dbReference>
<evidence type="ECO:0000313" key="7">
    <source>
        <dbReference type="Proteomes" id="UP000182993"/>
    </source>
</evidence>
<dbReference type="KEGG" id="tbc:A0O31_00267"/>
<evidence type="ECO:0000259" key="5">
    <source>
        <dbReference type="PROSITE" id="PS50937"/>
    </source>
</evidence>
<dbReference type="PROSITE" id="PS50937">
    <property type="entry name" value="HTH_MERR_2"/>
    <property type="match status" value="1"/>
</dbReference>
<proteinExistence type="predicted"/>
<dbReference type="GO" id="GO:0003677">
    <property type="term" value="F:DNA binding"/>
    <property type="evidence" value="ECO:0007669"/>
    <property type="project" value="UniProtKB-KW"/>
</dbReference>
<dbReference type="EMBL" id="CP016312">
    <property type="protein sequence ID" value="APD08486.1"/>
    <property type="molecule type" value="Genomic_DNA"/>
</dbReference>
<evidence type="ECO:0000313" key="6">
    <source>
        <dbReference type="EMBL" id="APD08486.1"/>
    </source>
</evidence>
<accession>A0A1J0LQC6</accession>